<dbReference type="Pfam" id="PF20776">
    <property type="entry name" value="SLS1_N"/>
    <property type="match status" value="1"/>
</dbReference>
<feature type="domain" description="SLS1 N-terminal" evidence="2">
    <location>
        <begin position="49"/>
        <end position="167"/>
    </location>
</feature>
<dbReference type="InterPro" id="IPR048400">
    <property type="entry name" value="SLS1_N"/>
</dbReference>
<feature type="compositionally biased region" description="Polar residues" evidence="1">
    <location>
        <begin position="386"/>
        <end position="409"/>
    </location>
</feature>
<dbReference type="EMBL" id="JAWDJX010000008">
    <property type="protein sequence ID" value="KAK3055579.1"/>
    <property type="molecule type" value="Genomic_DNA"/>
</dbReference>
<reference evidence="4" key="1">
    <citation type="submission" date="2023-04" db="EMBL/GenBank/DDBJ databases">
        <title>Black Yeasts Isolated from many extreme environments.</title>
        <authorList>
            <person name="Coleine C."/>
            <person name="Stajich J.E."/>
            <person name="Selbmann L."/>
        </authorList>
    </citation>
    <scope>NUCLEOTIDE SEQUENCE</scope>
    <source>
        <strain evidence="4">CCFEE 5312</strain>
    </source>
</reference>
<sequence>MGKPFEVTIMHDVPEPKKKKAPLQGRVSEMSNGSAGQLAAAIVSSPTHSSKEEVIESIESLRPDTTMLEDHQYKTLSRALDQAYNTKQLSLYLKESLQFSSIDADTIHIVPKTTVTRKGGMQRLPWRAGSTALSERHSKGEVIAKSDVGRSKAAVIAQVLRFAWNLTNVTEWQYVGELEVKLEGWQLAYLFDLSSTESNEPMHQTFIDTTALRENSEIRAYLPDNVMRITARLMDAESIADQIEQNIHKLPRLMMDLTKFGPLFGQTGRPRSVAQFLESKPCVDVSRRTATVFEVVEGITIVVHGGSSIGLRTARRMLLSLLDLSSASTIQTLQPHYTYGDTPPNQSERTQSLAPEYDRADLHFRYRDLELARLVTAKHRTTSKHTILNDSAADSSRASLIPTSMSPSPNAAMERRDSNMGARQLAGHLTSLESLTPNSDTLADVSSELWSYSSPLKPSPWRVQLCRLLRLATEENMDQLSEETPIPSGNSSSTDSALENTAHPIVHSRTPHAAALLSYFSVRRSRLAGSNQVGDVSSDADAYPPFLVAHFMPSPFTAIDLGTWRSLPSIEVYYKSTRDIQPTRVVAKFHNQEVRVPLPDEAVDLRFVRDIVIQLRSIQDFDRLGLARFTQSLSEAAGRGEPMEEPVSIVQIKLPAWMDKMDAGDGVRNAREERDVDIEYIFDRFELTSSTSFPRYPNDVAPLESFDPMLKQTLDNMDTGTSMRYTDIEGDYLDGSRSELVFRNPLNASRWQKSDSRTALARSQGRGRRIGPDNAEDKQIINDGERAGTLNLVETAFGLAQAISRFACGELKPAWGSGDDGGRISTPAR</sequence>
<evidence type="ECO:0000313" key="4">
    <source>
        <dbReference type="EMBL" id="KAK3055579.1"/>
    </source>
</evidence>
<evidence type="ECO:0000313" key="5">
    <source>
        <dbReference type="Proteomes" id="UP001271007"/>
    </source>
</evidence>
<feature type="compositionally biased region" description="Polar residues" evidence="1">
    <location>
        <begin position="487"/>
        <end position="497"/>
    </location>
</feature>
<feature type="domain" description="SLS1 C-terminal" evidence="3">
    <location>
        <begin position="501"/>
        <end position="745"/>
    </location>
</feature>
<feature type="region of interest" description="Disordered" evidence="1">
    <location>
        <begin position="753"/>
        <end position="776"/>
    </location>
</feature>
<feature type="region of interest" description="Disordered" evidence="1">
    <location>
        <begin position="386"/>
        <end position="415"/>
    </location>
</feature>
<accession>A0AAJ0GAG1</accession>
<organism evidence="4 5">
    <name type="scientific">Extremus antarcticus</name>
    <dbReference type="NCBI Taxonomy" id="702011"/>
    <lineage>
        <taxon>Eukaryota</taxon>
        <taxon>Fungi</taxon>
        <taxon>Dikarya</taxon>
        <taxon>Ascomycota</taxon>
        <taxon>Pezizomycotina</taxon>
        <taxon>Dothideomycetes</taxon>
        <taxon>Dothideomycetidae</taxon>
        <taxon>Mycosphaerellales</taxon>
        <taxon>Extremaceae</taxon>
        <taxon>Extremus</taxon>
    </lineage>
</organism>
<evidence type="ECO:0000259" key="3">
    <source>
        <dbReference type="Pfam" id="PF20778"/>
    </source>
</evidence>
<dbReference type="PANTHER" id="PTHR37919:SF2">
    <property type="entry name" value="EXPERA DOMAIN-CONTAINING PROTEIN"/>
    <property type="match status" value="1"/>
</dbReference>
<protein>
    <submittedName>
        <fullName evidence="4">Uncharacterized protein</fullName>
    </submittedName>
</protein>
<keyword evidence="5" id="KW-1185">Reference proteome</keyword>
<dbReference type="PANTHER" id="PTHR37919">
    <property type="entry name" value="PROTEIN CBG05606"/>
    <property type="match status" value="1"/>
</dbReference>
<dbReference type="InterPro" id="IPR048401">
    <property type="entry name" value="SLS1_C"/>
</dbReference>
<evidence type="ECO:0000256" key="1">
    <source>
        <dbReference type="SAM" id="MobiDB-lite"/>
    </source>
</evidence>
<proteinExistence type="predicted"/>
<dbReference type="Pfam" id="PF20778">
    <property type="entry name" value="SLS1_C"/>
    <property type="match status" value="1"/>
</dbReference>
<dbReference type="AlphaFoldDB" id="A0AAJ0GAG1"/>
<name>A0AAJ0GAG1_9PEZI</name>
<comment type="caution">
    <text evidence="4">The sequence shown here is derived from an EMBL/GenBank/DDBJ whole genome shotgun (WGS) entry which is preliminary data.</text>
</comment>
<feature type="region of interest" description="Disordered" evidence="1">
    <location>
        <begin position="478"/>
        <end position="497"/>
    </location>
</feature>
<gene>
    <name evidence="4" type="ORF">LTR09_003499</name>
</gene>
<dbReference type="Proteomes" id="UP001271007">
    <property type="component" value="Unassembled WGS sequence"/>
</dbReference>
<evidence type="ECO:0000259" key="2">
    <source>
        <dbReference type="Pfam" id="PF20776"/>
    </source>
</evidence>